<gene>
    <name evidence="3" type="ORF">CP967_15555</name>
</gene>
<accession>A0A5J6FE79</accession>
<feature type="compositionally biased region" description="Basic residues" evidence="1">
    <location>
        <begin position="88"/>
        <end position="112"/>
    </location>
</feature>
<keyword evidence="4" id="KW-1185">Reference proteome</keyword>
<sequence>MGDALPLLVLVGALGAVMGLFTWLAVHVRRRGSAGAGVTAALAAYDEAFRVTAHEAHHEIQAQADRRAPLTSPDGLRERRREVPGRRPGGRQRVRRPARGPWRSLRRLRRAR</sequence>
<dbReference type="EMBL" id="CP023702">
    <property type="protein sequence ID" value="QEU73235.1"/>
    <property type="molecule type" value="Genomic_DNA"/>
</dbReference>
<dbReference type="RefSeq" id="WP_150488547.1">
    <property type="nucleotide sequence ID" value="NZ_BMUV01000013.1"/>
</dbReference>
<proteinExistence type="predicted"/>
<keyword evidence="2" id="KW-0472">Membrane</keyword>
<dbReference type="KEGG" id="snk:CP967_15555"/>
<keyword evidence="2" id="KW-1133">Transmembrane helix</keyword>
<evidence type="ECO:0000313" key="3">
    <source>
        <dbReference type="EMBL" id="QEU73235.1"/>
    </source>
</evidence>
<evidence type="ECO:0000313" key="4">
    <source>
        <dbReference type="Proteomes" id="UP000326178"/>
    </source>
</evidence>
<organism evidence="3 4">
    <name type="scientific">Streptomyces nitrosporeus</name>
    <dbReference type="NCBI Taxonomy" id="28894"/>
    <lineage>
        <taxon>Bacteria</taxon>
        <taxon>Bacillati</taxon>
        <taxon>Actinomycetota</taxon>
        <taxon>Actinomycetes</taxon>
        <taxon>Kitasatosporales</taxon>
        <taxon>Streptomycetaceae</taxon>
        <taxon>Streptomyces</taxon>
    </lineage>
</organism>
<feature type="transmembrane region" description="Helical" evidence="2">
    <location>
        <begin position="6"/>
        <end position="26"/>
    </location>
</feature>
<feature type="compositionally biased region" description="Basic and acidic residues" evidence="1">
    <location>
        <begin position="75"/>
        <end position="85"/>
    </location>
</feature>
<keyword evidence="2" id="KW-0812">Transmembrane</keyword>
<evidence type="ECO:0000256" key="1">
    <source>
        <dbReference type="SAM" id="MobiDB-lite"/>
    </source>
</evidence>
<feature type="compositionally biased region" description="Basic and acidic residues" evidence="1">
    <location>
        <begin position="56"/>
        <end position="68"/>
    </location>
</feature>
<name>A0A5J6FE79_9ACTN</name>
<dbReference type="AlphaFoldDB" id="A0A5J6FE79"/>
<feature type="region of interest" description="Disordered" evidence="1">
    <location>
        <begin position="56"/>
        <end position="112"/>
    </location>
</feature>
<dbReference type="Proteomes" id="UP000326178">
    <property type="component" value="Chromosome"/>
</dbReference>
<reference evidence="3 4" key="1">
    <citation type="submission" date="2017-09" db="EMBL/GenBank/DDBJ databases">
        <authorList>
            <person name="Lee N."/>
            <person name="Cho B.-K."/>
        </authorList>
    </citation>
    <scope>NUCLEOTIDE SEQUENCE [LARGE SCALE GENOMIC DNA]</scope>
    <source>
        <strain evidence="3 4">ATCC 12769</strain>
    </source>
</reference>
<protein>
    <submittedName>
        <fullName evidence="3">Uncharacterized protein</fullName>
    </submittedName>
</protein>
<evidence type="ECO:0000256" key="2">
    <source>
        <dbReference type="SAM" id="Phobius"/>
    </source>
</evidence>